<protein>
    <submittedName>
        <fullName evidence="1">Jg22721 protein</fullName>
    </submittedName>
</protein>
<dbReference type="AlphaFoldDB" id="A0A8S4QTL5"/>
<dbReference type="OrthoDB" id="10055784at2759"/>
<evidence type="ECO:0000313" key="1">
    <source>
        <dbReference type="EMBL" id="CAH2218835.1"/>
    </source>
</evidence>
<organism evidence="1 2">
    <name type="scientific">Pararge aegeria aegeria</name>
    <dbReference type="NCBI Taxonomy" id="348720"/>
    <lineage>
        <taxon>Eukaryota</taxon>
        <taxon>Metazoa</taxon>
        <taxon>Ecdysozoa</taxon>
        <taxon>Arthropoda</taxon>
        <taxon>Hexapoda</taxon>
        <taxon>Insecta</taxon>
        <taxon>Pterygota</taxon>
        <taxon>Neoptera</taxon>
        <taxon>Endopterygota</taxon>
        <taxon>Lepidoptera</taxon>
        <taxon>Glossata</taxon>
        <taxon>Ditrysia</taxon>
        <taxon>Papilionoidea</taxon>
        <taxon>Nymphalidae</taxon>
        <taxon>Satyrinae</taxon>
        <taxon>Satyrini</taxon>
        <taxon>Parargina</taxon>
        <taxon>Pararge</taxon>
    </lineage>
</organism>
<evidence type="ECO:0000313" key="2">
    <source>
        <dbReference type="Proteomes" id="UP000838756"/>
    </source>
</evidence>
<comment type="caution">
    <text evidence="1">The sequence shown here is derived from an EMBL/GenBank/DDBJ whole genome shotgun (WGS) entry which is preliminary data.</text>
</comment>
<dbReference type="InterPro" id="IPR008042">
    <property type="entry name" value="Retrotrans_Pao"/>
</dbReference>
<dbReference type="EMBL" id="CAKXAJ010019812">
    <property type="protein sequence ID" value="CAH2218835.1"/>
    <property type="molecule type" value="Genomic_DNA"/>
</dbReference>
<reference evidence="1" key="1">
    <citation type="submission" date="2022-03" db="EMBL/GenBank/DDBJ databases">
        <authorList>
            <person name="Lindestad O."/>
        </authorList>
    </citation>
    <scope>NUCLEOTIDE SEQUENCE</scope>
</reference>
<proteinExistence type="predicted"/>
<dbReference type="Proteomes" id="UP000838756">
    <property type="component" value="Unassembled WGS sequence"/>
</dbReference>
<dbReference type="PANTHER" id="PTHR47331">
    <property type="entry name" value="PHD-TYPE DOMAIN-CONTAINING PROTEIN"/>
    <property type="match status" value="1"/>
</dbReference>
<dbReference type="PANTHER" id="PTHR47331:SF5">
    <property type="entry name" value="RIBONUCLEASE H"/>
    <property type="match status" value="1"/>
</dbReference>
<dbReference type="Pfam" id="PF05380">
    <property type="entry name" value="Peptidase_A17"/>
    <property type="match status" value="1"/>
</dbReference>
<name>A0A8S4QTL5_9NEOP</name>
<keyword evidence="2" id="KW-1185">Reference proteome</keyword>
<gene>
    <name evidence="1" type="primary">jg22721</name>
    <name evidence="1" type="ORF">PAEG_LOCUS6440</name>
</gene>
<sequence>MDTIAPRRGTVIMSDSYRLKPHVVGPRERFRTLPRHYWRRAAPVIAGPPLGHTKMSLQLPKAHREHKVRLPTRGSYWCLTQLLFLVRSGLEHNTVQVRAVLCCAVRVVCLVLRFRQGPVAVAADIKEMFLRIVIREEDRLRFLWKENKTDTLEINHPHHINLGDHDKYGKTLGMIWQTNNDALRFTVNLRNTPDDVTKETRPPTKREVASAVMSVFDPLGLATPVLIQGKTL</sequence>
<accession>A0A8S4QTL5</accession>